<sequence>MNEKPELKTWSDRRKQLNYKTDYEKQVITEMARVVNDIVRRRKELGLTQRDVAERTGITQAQVARLETSTSVPSMETVMKVALALGFKLGFEESTNEQAASKLTYE</sequence>
<dbReference type="SMART" id="SM00530">
    <property type="entry name" value="HTH_XRE"/>
    <property type="match status" value="1"/>
</dbReference>
<dbReference type="CDD" id="cd00093">
    <property type="entry name" value="HTH_XRE"/>
    <property type="match status" value="1"/>
</dbReference>
<keyword evidence="3" id="KW-1185">Reference proteome</keyword>
<dbReference type="Pfam" id="PF01381">
    <property type="entry name" value="HTH_3"/>
    <property type="match status" value="1"/>
</dbReference>
<dbReference type="PATRIC" id="fig|159743.3.peg.2365"/>
<accession>A0A0D7X2H9</accession>
<evidence type="ECO:0000313" key="3">
    <source>
        <dbReference type="Proteomes" id="UP000032534"/>
    </source>
</evidence>
<dbReference type="SUPFAM" id="SSF47413">
    <property type="entry name" value="lambda repressor-like DNA-binding domains"/>
    <property type="match status" value="1"/>
</dbReference>
<organism evidence="2 3">
    <name type="scientific">Paenibacillus terrae</name>
    <dbReference type="NCBI Taxonomy" id="159743"/>
    <lineage>
        <taxon>Bacteria</taxon>
        <taxon>Bacillati</taxon>
        <taxon>Bacillota</taxon>
        <taxon>Bacilli</taxon>
        <taxon>Bacillales</taxon>
        <taxon>Paenibacillaceae</taxon>
        <taxon>Paenibacillus</taxon>
    </lineage>
</organism>
<dbReference type="InterPro" id="IPR010982">
    <property type="entry name" value="Lambda_DNA-bd_dom_sf"/>
</dbReference>
<reference evidence="2 3" key="1">
    <citation type="submission" date="2014-11" db="EMBL/GenBank/DDBJ databases">
        <title>Draft Genome Sequences of Paenibacillus polymyxa NRRL B-30509 and Paenibacillus terrae NRRL B-30644, Strains from a Poultry Environment that Produce Tridecaptin A and Paenicidins.</title>
        <authorList>
            <person name="van Belkum M.J."/>
            <person name="Lohans C.T."/>
            <person name="Vederas J.C."/>
        </authorList>
    </citation>
    <scope>NUCLEOTIDE SEQUENCE [LARGE SCALE GENOMIC DNA]</scope>
    <source>
        <strain evidence="2 3">NRRL B-30644</strain>
    </source>
</reference>
<dbReference type="AlphaFoldDB" id="A0A0D7X2H9"/>
<dbReference type="OrthoDB" id="5679339at2"/>
<dbReference type="RefSeq" id="WP_044646102.1">
    <property type="nucleotide sequence ID" value="NZ_JTHP01000017.1"/>
</dbReference>
<feature type="domain" description="HTH cro/C1-type" evidence="1">
    <location>
        <begin position="38"/>
        <end position="96"/>
    </location>
</feature>
<dbReference type="GO" id="GO:0003677">
    <property type="term" value="F:DNA binding"/>
    <property type="evidence" value="ECO:0007669"/>
    <property type="project" value="InterPro"/>
</dbReference>
<dbReference type="InterPro" id="IPR001387">
    <property type="entry name" value="Cro/C1-type_HTH"/>
</dbReference>
<name>A0A0D7X2H9_9BACL</name>
<dbReference type="Proteomes" id="UP000032534">
    <property type="component" value="Unassembled WGS sequence"/>
</dbReference>
<comment type="caution">
    <text evidence="2">The sequence shown here is derived from an EMBL/GenBank/DDBJ whole genome shotgun (WGS) entry which is preliminary data.</text>
</comment>
<evidence type="ECO:0000259" key="1">
    <source>
        <dbReference type="PROSITE" id="PS50943"/>
    </source>
</evidence>
<dbReference type="PROSITE" id="PS50943">
    <property type="entry name" value="HTH_CROC1"/>
    <property type="match status" value="1"/>
</dbReference>
<proteinExistence type="predicted"/>
<gene>
    <name evidence="2" type="ORF">QD47_10640</name>
</gene>
<dbReference type="EMBL" id="JTHP01000017">
    <property type="protein sequence ID" value="KJD45625.1"/>
    <property type="molecule type" value="Genomic_DNA"/>
</dbReference>
<dbReference type="Gene3D" id="1.10.260.40">
    <property type="entry name" value="lambda repressor-like DNA-binding domains"/>
    <property type="match status" value="1"/>
</dbReference>
<protein>
    <recommendedName>
        <fullName evidence="1">HTH cro/C1-type domain-containing protein</fullName>
    </recommendedName>
</protein>
<evidence type="ECO:0000313" key="2">
    <source>
        <dbReference type="EMBL" id="KJD45625.1"/>
    </source>
</evidence>